<evidence type="ECO:0000313" key="3">
    <source>
        <dbReference type="Proteomes" id="UP001055804"/>
    </source>
</evidence>
<dbReference type="Pfam" id="PF11233">
    <property type="entry name" value="DUF3035"/>
    <property type="match status" value="1"/>
</dbReference>
<reference evidence="2" key="1">
    <citation type="submission" date="2022-06" db="EMBL/GenBank/DDBJ databases">
        <title>Isolation and Genomics of Futiania mangrovii gen. nov., sp. nov., a Rare and Metabolically-versatile member in the Class Alphaproteobacteria.</title>
        <authorList>
            <person name="Liu L."/>
            <person name="Huang W.-C."/>
            <person name="Pan J."/>
            <person name="Li J."/>
            <person name="Huang Y."/>
            <person name="Du H."/>
            <person name="Liu Y."/>
            <person name="Li M."/>
        </authorList>
    </citation>
    <scope>NUCLEOTIDE SEQUENCE</scope>
    <source>
        <strain evidence="2">FT118</strain>
    </source>
</reference>
<organism evidence="2 3">
    <name type="scientific">Futiania mangrovi</name>
    <dbReference type="NCBI Taxonomy" id="2959716"/>
    <lineage>
        <taxon>Bacteria</taxon>
        <taxon>Pseudomonadati</taxon>
        <taxon>Pseudomonadota</taxon>
        <taxon>Alphaproteobacteria</taxon>
        <taxon>Futianiales</taxon>
        <taxon>Futianiaceae</taxon>
        <taxon>Futiania</taxon>
    </lineage>
</organism>
<evidence type="ECO:0000256" key="1">
    <source>
        <dbReference type="SAM" id="MobiDB-lite"/>
    </source>
</evidence>
<name>A0A9J6PFC2_9PROT</name>
<proteinExistence type="predicted"/>
<accession>A0A9J6PFC2</accession>
<dbReference type="PROSITE" id="PS51257">
    <property type="entry name" value="PROKAR_LIPOPROTEIN"/>
    <property type="match status" value="1"/>
</dbReference>
<dbReference type="InterPro" id="IPR021395">
    <property type="entry name" value="DUF3035"/>
</dbReference>
<comment type="caution">
    <text evidence="2">The sequence shown here is derived from an EMBL/GenBank/DDBJ whole genome shotgun (WGS) entry which is preliminary data.</text>
</comment>
<dbReference type="Proteomes" id="UP001055804">
    <property type="component" value="Unassembled WGS sequence"/>
</dbReference>
<gene>
    <name evidence="2" type="ORF">NJQ99_00125</name>
</gene>
<keyword evidence="3" id="KW-1185">Reference proteome</keyword>
<dbReference type="AlphaFoldDB" id="A0A9J6PFC2"/>
<protein>
    <submittedName>
        <fullName evidence="2">DUF3035 domain-containing protein</fullName>
    </submittedName>
</protein>
<feature type="region of interest" description="Disordered" evidence="1">
    <location>
        <begin position="51"/>
        <end position="73"/>
    </location>
</feature>
<dbReference type="RefSeq" id="WP_269330778.1">
    <property type="nucleotide sequence ID" value="NZ_JAMZFT010000001.1"/>
</dbReference>
<sequence length="180" mass="19411">MMRVRRLAPAWVGLAAIAVLLAGCGRDPLGLSEKRPPDEFTVVSRAPLVVPPNYALRPPQPGAPRPQESQPSDQARALMFQRQIAASDASAGERVLLDKAGAQNADPNIRETVNLETSRLQETGRGLADYILFWQTPADPNTVVNAAAEADRLRKAQADKQPVTGAGTPVIQRATQRSLF</sequence>
<evidence type="ECO:0000313" key="2">
    <source>
        <dbReference type="EMBL" id="MCP1334810.1"/>
    </source>
</evidence>
<dbReference type="EMBL" id="JAMZFT010000001">
    <property type="protein sequence ID" value="MCP1334810.1"/>
    <property type="molecule type" value="Genomic_DNA"/>
</dbReference>